<evidence type="ECO:0000313" key="6">
    <source>
        <dbReference type="EMBL" id="KAK7373402.1"/>
    </source>
</evidence>
<gene>
    <name evidence="6" type="ORF">VNO80_06809</name>
</gene>
<reference evidence="6 7" key="1">
    <citation type="submission" date="2024-01" db="EMBL/GenBank/DDBJ databases">
        <title>The genomes of 5 underutilized Papilionoideae crops provide insights into root nodulation and disease resistanc.</title>
        <authorList>
            <person name="Jiang F."/>
        </authorList>
    </citation>
    <scope>NUCLEOTIDE SEQUENCE [LARGE SCALE GENOMIC DNA]</scope>
    <source>
        <strain evidence="6">JINMINGXINNONG_FW02</strain>
        <tissue evidence="6">Leaves</tissue>
    </source>
</reference>
<name>A0AAN9NMB1_PHACN</name>
<evidence type="ECO:0000256" key="4">
    <source>
        <dbReference type="ARBA" id="ARBA00022917"/>
    </source>
</evidence>
<keyword evidence="3" id="KW-0694">RNA-binding</keyword>
<proteinExistence type="predicted"/>
<comment type="caution">
    <text evidence="6">The sequence shown here is derived from an EMBL/GenBank/DDBJ whole genome shotgun (WGS) entry which is preliminary data.</text>
</comment>
<feature type="compositionally biased region" description="Basic and acidic residues" evidence="5">
    <location>
        <begin position="43"/>
        <end position="66"/>
    </location>
</feature>
<keyword evidence="4" id="KW-0648">Protein biosynthesis</keyword>
<dbReference type="AlphaFoldDB" id="A0AAN9NMB1"/>
<feature type="region of interest" description="Disordered" evidence="5">
    <location>
        <begin position="30"/>
        <end position="76"/>
    </location>
</feature>
<keyword evidence="1" id="KW-0963">Cytoplasm</keyword>
<dbReference type="Pfam" id="PF05091">
    <property type="entry name" value="eIF-3_zeta"/>
    <property type="match status" value="1"/>
</dbReference>
<protein>
    <submittedName>
        <fullName evidence="6">Uncharacterized protein</fullName>
    </submittedName>
</protein>
<organism evidence="6 7">
    <name type="scientific">Phaseolus coccineus</name>
    <name type="common">Scarlet runner bean</name>
    <name type="synonym">Phaseolus multiflorus</name>
    <dbReference type="NCBI Taxonomy" id="3886"/>
    <lineage>
        <taxon>Eukaryota</taxon>
        <taxon>Viridiplantae</taxon>
        <taxon>Streptophyta</taxon>
        <taxon>Embryophyta</taxon>
        <taxon>Tracheophyta</taxon>
        <taxon>Spermatophyta</taxon>
        <taxon>Magnoliopsida</taxon>
        <taxon>eudicotyledons</taxon>
        <taxon>Gunneridae</taxon>
        <taxon>Pentapetalae</taxon>
        <taxon>rosids</taxon>
        <taxon>fabids</taxon>
        <taxon>Fabales</taxon>
        <taxon>Fabaceae</taxon>
        <taxon>Papilionoideae</taxon>
        <taxon>50 kb inversion clade</taxon>
        <taxon>NPAAA clade</taxon>
        <taxon>indigoferoid/millettioid clade</taxon>
        <taxon>Phaseoleae</taxon>
        <taxon>Phaseolus</taxon>
    </lineage>
</organism>
<dbReference type="GO" id="GO:0005852">
    <property type="term" value="C:eukaryotic translation initiation factor 3 complex"/>
    <property type="evidence" value="ECO:0007669"/>
    <property type="project" value="InterPro"/>
</dbReference>
<keyword evidence="2" id="KW-0396">Initiation factor</keyword>
<dbReference type="EMBL" id="JAYMYR010000003">
    <property type="protein sequence ID" value="KAK7373402.1"/>
    <property type="molecule type" value="Genomic_DNA"/>
</dbReference>
<dbReference type="InterPro" id="IPR007783">
    <property type="entry name" value="eIF3d"/>
</dbReference>
<dbReference type="PANTHER" id="PTHR12399">
    <property type="entry name" value="EUKARYOTIC TRANSLATION INITIATION FACTOR 3 SUBUNIT 7"/>
    <property type="match status" value="1"/>
</dbReference>
<evidence type="ECO:0000256" key="5">
    <source>
        <dbReference type="SAM" id="MobiDB-lite"/>
    </source>
</evidence>
<accession>A0AAN9NMB1</accession>
<evidence type="ECO:0000256" key="1">
    <source>
        <dbReference type="ARBA" id="ARBA00022490"/>
    </source>
</evidence>
<dbReference type="PANTHER" id="PTHR12399:SF3">
    <property type="entry name" value="EUKARYOTIC TRANSLATION INITIATION FACTOR 3 SUBUNIT D"/>
    <property type="match status" value="1"/>
</dbReference>
<evidence type="ECO:0000313" key="7">
    <source>
        <dbReference type="Proteomes" id="UP001374584"/>
    </source>
</evidence>
<evidence type="ECO:0000256" key="2">
    <source>
        <dbReference type="ARBA" id="ARBA00022540"/>
    </source>
</evidence>
<sequence length="193" mass="22694">MYRFSPPPSTSVIPIVFTPCLAFSRARSTAGSTSPKWHFQQQLRDEEVEERKREQEKEHARRDRLYHMNRSNPDAPHREATIPFSIFSKLSFIVPELEDLILCGALKYYDRSYDRITPKNERHLECFKNRNFFKVSTTDDPVIRKLANEDKATMKEKWNRLSVAEQAWLKARQGVKTVPHKAFSLPHKQHLTP</sequence>
<keyword evidence="7" id="KW-1185">Reference proteome</keyword>
<feature type="compositionally biased region" description="Polar residues" evidence="5">
    <location>
        <begin position="30"/>
        <end position="42"/>
    </location>
</feature>
<dbReference type="GO" id="GO:0003743">
    <property type="term" value="F:translation initiation factor activity"/>
    <property type="evidence" value="ECO:0007669"/>
    <property type="project" value="UniProtKB-KW"/>
</dbReference>
<evidence type="ECO:0000256" key="3">
    <source>
        <dbReference type="ARBA" id="ARBA00022884"/>
    </source>
</evidence>
<dbReference type="Proteomes" id="UP001374584">
    <property type="component" value="Unassembled WGS sequence"/>
</dbReference>
<dbReference type="GO" id="GO:0003723">
    <property type="term" value="F:RNA binding"/>
    <property type="evidence" value="ECO:0007669"/>
    <property type="project" value="UniProtKB-KW"/>
</dbReference>